<protein>
    <submittedName>
        <fullName evidence="1">Uncharacterized protein</fullName>
    </submittedName>
</protein>
<organism evidence="1">
    <name type="scientific">Anguilla anguilla</name>
    <name type="common">European freshwater eel</name>
    <name type="synonym">Muraena anguilla</name>
    <dbReference type="NCBI Taxonomy" id="7936"/>
    <lineage>
        <taxon>Eukaryota</taxon>
        <taxon>Metazoa</taxon>
        <taxon>Chordata</taxon>
        <taxon>Craniata</taxon>
        <taxon>Vertebrata</taxon>
        <taxon>Euteleostomi</taxon>
        <taxon>Actinopterygii</taxon>
        <taxon>Neopterygii</taxon>
        <taxon>Teleostei</taxon>
        <taxon>Anguilliformes</taxon>
        <taxon>Anguillidae</taxon>
        <taxon>Anguilla</taxon>
    </lineage>
</organism>
<evidence type="ECO:0000313" key="1">
    <source>
        <dbReference type="EMBL" id="JAH92300.1"/>
    </source>
</evidence>
<dbReference type="AlphaFoldDB" id="A0A0E9WRZ9"/>
<sequence length="46" mass="5250">MVGGIPSVFSQTGRFNTVLRNIRSLIPTFNFTSTVLNKEIRNNVFY</sequence>
<reference evidence="1" key="1">
    <citation type="submission" date="2014-11" db="EMBL/GenBank/DDBJ databases">
        <authorList>
            <person name="Amaro Gonzalez C."/>
        </authorList>
    </citation>
    <scope>NUCLEOTIDE SEQUENCE</scope>
</reference>
<reference evidence="1" key="2">
    <citation type="journal article" date="2015" name="Fish Shellfish Immunol.">
        <title>Early steps in the European eel (Anguilla anguilla)-Vibrio vulnificus interaction in the gills: Role of the RtxA13 toxin.</title>
        <authorList>
            <person name="Callol A."/>
            <person name="Pajuelo D."/>
            <person name="Ebbesson L."/>
            <person name="Teles M."/>
            <person name="MacKenzie S."/>
            <person name="Amaro C."/>
        </authorList>
    </citation>
    <scope>NUCLEOTIDE SEQUENCE</scope>
</reference>
<proteinExistence type="predicted"/>
<name>A0A0E9WRZ9_ANGAN</name>
<dbReference type="EMBL" id="GBXM01016277">
    <property type="protein sequence ID" value="JAH92300.1"/>
    <property type="molecule type" value="Transcribed_RNA"/>
</dbReference>
<accession>A0A0E9WRZ9</accession>